<keyword evidence="2" id="KW-1185">Reference proteome</keyword>
<proteinExistence type="predicted"/>
<name>A0A0G9MQN1_9SPHN</name>
<dbReference type="AlphaFoldDB" id="A0A0G9MQN1"/>
<organism evidence="1 2">
    <name type="scientific">Aurantiacibacter gangjinensis</name>
    <dbReference type="NCBI Taxonomy" id="502682"/>
    <lineage>
        <taxon>Bacteria</taxon>
        <taxon>Pseudomonadati</taxon>
        <taxon>Pseudomonadota</taxon>
        <taxon>Alphaproteobacteria</taxon>
        <taxon>Sphingomonadales</taxon>
        <taxon>Erythrobacteraceae</taxon>
        <taxon>Aurantiacibacter</taxon>
    </lineage>
</organism>
<dbReference type="EMBL" id="LBHC01000001">
    <property type="protein sequence ID" value="KLE33020.1"/>
    <property type="molecule type" value="Genomic_DNA"/>
</dbReference>
<dbReference type="STRING" id="502682.BMF35_a2059"/>
<dbReference type="PROSITE" id="PS51257">
    <property type="entry name" value="PROKAR_LIPOPROTEIN"/>
    <property type="match status" value="1"/>
</dbReference>
<sequence>MRRAPSVIAALAVASVTGCGVLIDPPEVDSCERYVKTNLENPQSYDRLDHVSLDAGQFWQVGIMYTVENEDGTRSRERAQTCDFVKVDGEPDPNRMIAADPEL</sequence>
<comment type="caution">
    <text evidence="1">The sequence shown here is derived from an EMBL/GenBank/DDBJ whole genome shotgun (WGS) entry which is preliminary data.</text>
</comment>
<evidence type="ECO:0000313" key="1">
    <source>
        <dbReference type="EMBL" id="KLE33020.1"/>
    </source>
</evidence>
<evidence type="ECO:0008006" key="3">
    <source>
        <dbReference type="Google" id="ProtNLM"/>
    </source>
</evidence>
<evidence type="ECO:0000313" key="2">
    <source>
        <dbReference type="Proteomes" id="UP000053070"/>
    </source>
</evidence>
<gene>
    <name evidence="1" type="ORF">AAW01_03180</name>
</gene>
<dbReference type="PATRIC" id="fig|502682.8.peg.649"/>
<accession>A0A0G9MQN1</accession>
<dbReference type="Proteomes" id="UP000053070">
    <property type="component" value="Unassembled WGS sequence"/>
</dbReference>
<protein>
    <recommendedName>
        <fullName evidence="3">Lipoprotein</fullName>
    </recommendedName>
</protein>
<reference evidence="1 2" key="1">
    <citation type="submission" date="2015-04" db="EMBL/GenBank/DDBJ databases">
        <title>The draft genome sequence of Erythrobacr gangjinensis K7-2.</title>
        <authorList>
            <person name="Zhuang L."/>
            <person name="Liu Y."/>
            <person name="Shao Z."/>
        </authorList>
    </citation>
    <scope>NUCLEOTIDE SEQUENCE [LARGE SCALE GENOMIC DNA]</scope>
    <source>
        <strain evidence="1 2">K7-2</strain>
    </source>
</reference>